<dbReference type="InterPro" id="IPR025204">
    <property type="entry name" value="CENP-L"/>
</dbReference>
<evidence type="ECO:0000256" key="7">
    <source>
        <dbReference type="ARBA" id="ARBA00023328"/>
    </source>
</evidence>
<name>A0A8J9UQJ0_9NEOP</name>
<sequence length="285" mass="32463">MTSQYVYNDPLAVIYNENQWRVYKVSPMHSLQYNAIKLKQYASKVRQAFVSTITTNTVLNFKVLFEELPLLKYSEDDSNGLMITVTSNSQEKTNDNSKTVYSAILLSWGVSTTLDNAIHLPYMLEKGEQKVSTVVKSTLQTIFDCNIKQYNFTQHQLLQFSFNFVKNDNSKSTEPFILSYKTPGVNHKNKLTLSLEVGDIHTILNGIKEDTSHDSESITLAYQFLQNQIYNMFTLDITIFDLCEVRLPKAGVKNNGVVKMKTPEIVNSVFTVLNNITSSLHVDLK</sequence>
<dbReference type="GO" id="GO:0005634">
    <property type="term" value="C:nucleus"/>
    <property type="evidence" value="ECO:0007669"/>
    <property type="project" value="UniProtKB-SubCell"/>
</dbReference>
<gene>
    <name evidence="8" type="ORF">BINO364_LOCUS10110</name>
</gene>
<evidence type="ECO:0000313" key="9">
    <source>
        <dbReference type="Proteomes" id="UP000838878"/>
    </source>
</evidence>
<evidence type="ECO:0000256" key="2">
    <source>
        <dbReference type="ARBA" id="ARBA00004584"/>
    </source>
</evidence>
<dbReference type="Pfam" id="PF13092">
    <property type="entry name" value="CENP-L"/>
    <property type="match status" value="1"/>
</dbReference>
<organism evidence="8 9">
    <name type="scientific">Brenthis ino</name>
    <name type="common">lesser marbled fritillary</name>
    <dbReference type="NCBI Taxonomy" id="405034"/>
    <lineage>
        <taxon>Eukaryota</taxon>
        <taxon>Metazoa</taxon>
        <taxon>Ecdysozoa</taxon>
        <taxon>Arthropoda</taxon>
        <taxon>Hexapoda</taxon>
        <taxon>Insecta</taxon>
        <taxon>Pterygota</taxon>
        <taxon>Neoptera</taxon>
        <taxon>Endopterygota</taxon>
        <taxon>Lepidoptera</taxon>
        <taxon>Glossata</taxon>
        <taxon>Ditrysia</taxon>
        <taxon>Papilionoidea</taxon>
        <taxon>Nymphalidae</taxon>
        <taxon>Heliconiinae</taxon>
        <taxon>Argynnini</taxon>
        <taxon>Brenthis</taxon>
    </lineage>
</organism>
<keyword evidence="7" id="KW-0137">Centromere</keyword>
<feature type="non-terminal residue" evidence="8">
    <location>
        <position position="285"/>
    </location>
</feature>
<keyword evidence="6" id="KW-0539">Nucleus</keyword>
<dbReference type="PANTHER" id="PTHR31740:SF2">
    <property type="entry name" value="CENTROMERE PROTEIN L"/>
    <property type="match status" value="1"/>
</dbReference>
<evidence type="ECO:0000313" key="8">
    <source>
        <dbReference type="EMBL" id="CAH0724398.1"/>
    </source>
</evidence>
<dbReference type="EMBL" id="OV170224">
    <property type="protein sequence ID" value="CAH0724398.1"/>
    <property type="molecule type" value="Genomic_DNA"/>
</dbReference>
<keyword evidence="9" id="KW-1185">Reference proteome</keyword>
<comment type="similarity">
    <text evidence="3">Belongs to the CENP-L/IML3 family.</text>
</comment>
<dbReference type="AlphaFoldDB" id="A0A8J9UQJ0"/>
<evidence type="ECO:0000256" key="1">
    <source>
        <dbReference type="ARBA" id="ARBA00004123"/>
    </source>
</evidence>
<keyword evidence="5" id="KW-0158">Chromosome</keyword>
<evidence type="ECO:0000256" key="5">
    <source>
        <dbReference type="ARBA" id="ARBA00022454"/>
    </source>
</evidence>
<accession>A0A8J9UQJ0</accession>
<dbReference type="PANTHER" id="PTHR31740">
    <property type="entry name" value="CENTROMERE PROTEIN L"/>
    <property type="match status" value="1"/>
</dbReference>
<reference evidence="8" key="1">
    <citation type="submission" date="2021-12" db="EMBL/GenBank/DDBJ databases">
        <authorList>
            <person name="Martin H S."/>
        </authorList>
    </citation>
    <scope>NUCLEOTIDE SEQUENCE</scope>
</reference>
<evidence type="ECO:0000256" key="3">
    <source>
        <dbReference type="ARBA" id="ARBA00011060"/>
    </source>
</evidence>
<dbReference type="GO" id="GO:0000775">
    <property type="term" value="C:chromosome, centromeric region"/>
    <property type="evidence" value="ECO:0007669"/>
    <property type="project" value="UniProtKB-SubCell"/>
</dbReference>
<protein>
    <recommendedName>
        <fullName evidence="4">Centromere protein L</fullName>
    </recommendedName>
</protein>
<dbReference type="OrthoDB" id="6336727at2759"/>
<proteinExistence type="inferred from homology"/>
<evidence type="ECO:0000256" key="6">
    <source>
        <dbReference type="ARBA" id="ARBA00023242"/>
    </source>
</evidence>
<comment type="subcellular location">
    <subcellularLocation>
        <location evidence="2">Chromosome</location>
        <location evidence="2">Centromere</location>
    </subcellularLocation>
    <subcellularLocation>
        <location evidence="1">Nucleus</location>
    </subcellularLocation>
</comment>
<evidence type="ECO:0000256" key="4">
    <source>
        <dbReference type="ARBA" id="ARBA00016380"/>
    </source>
</evidence>
<dbReference type="Proteomes" id="UP000838878">
    <property type="component" value="Chromosome 4"/>
</dbReference>